<accession>A0ABV5M2K1</accession>
<keyword evidence="3" id="KW-0808">Transferase</keyword>
<dbReference type="InterPro" id="IPR002941">
    <property type="entry name" value="DNA_methylase_N4/N6"/>
</dbReference>
<comment type="catalytic activity">
    <reaction evidence="7">
        <text>a 2'-deoxycytidine in DNA + S-adenosyl-L-methionine = an N(4)-methyl-2'-deoxycytidine in DNA + S-adenosyl-L-homocysteine + H(+)</text>
        <dbReference type="Rhea" id="RHEA:16857"/>
        <dbReference type="Rhea" id="RHEA-COMP:11369"/>
        <dbReference type="Rhea" id="RHEA-COMP:13674"/>
        <dbReference type="ChEBI" id="CHEBI:15378"/>
        <dbReference type="ChEBI" id="CHEBI:57856"/>
        <dbReference type="ChEBI" id="CHEBI:59789"/>
        <dbReference type="ChEBI" id="CHEBI:85452"/>
        <dbReference type="ChEBI" id="CHEBI:137933"/>
        <dbReference type="EC" id="2.1.1.113"/>
    </reaction>
</comment>
<keyword evidence="5" id="KW-0680">Restriction system</keyword>
<dbReference type="EMBL" id="JBHMCA010000019">
    <property type="protein sequence ID" value="MFB9443090.1"/>
    <property type="molecule type" value="Genomic_DNA"/>
</dbReference>
<reference evidence="11 12" key="1">
    <citation type="submission" date="2024-09" db="EMBL/GenBank/DDBJ databases">
        <authorList>
            <person name="Sun Q."/>
            <person name="Mori K."/>
        </authorList>
    </citation>
    <scope>NUCLEOTIDE SEQUENCE [LARGE SCALE GENOMIC DNA]</scope>
    <source>
        <strain evidence="11 12">JCM 3307</strain>
    </source>
</reference>
<sequence length="397" mass="42278">MSTGPMTSPSDGDAALSGYEYRRAAPAALYLGDAAEVLAAMPDASVECVVTSPPFWQLRDYGTGRWSGGDPGCPHRVRTPAAGTRCPACQAVWTDPQYGLEATVEDYVARLVAVFDQVWRVLTPTGTVWLNLGDSYATGARRTRPRVDDAGVGGGPLRGAAAGGELAAKNLNGVPWRVAFALQRSGWWLRNAIIWSKPNPMPESVRDRLTASHELLFLLTRSQRYFFDLDPIRVPLARPHAADGSRVFGGARKGATGGVGSTARRRGSRYGKHNPGGKQPDGTQPAKASGSNLVPLGHAHTAANVRGRNPGDVWTIATRPYHGAHVAPFPIDLPLRAIAAGCPAGGVVLDPFSGAGTTGLAALQLGRRYLGVDVNPAFHDEAWRRLRPHLPPDDRPS</sequence>
<evidence type="ECO:0000256" key="9">
    <source>
        <dbReference type="SAM" id="MobiDB-lite"/>
    </source>
</evidence>
<evidence type="ECO:0000313" key="11">
    <source>
        <dbReference type="EMBL" id="MFB9443090.1"/>
    </source>
</evidence>
<dbReference type="Proteomes" id="UP001589608">
    <property type="component" value="Unassembled WGS sequence"/>
</dbReference>
<evidence type="ECO:0000256" key="5">
    <source>
        <dbReference type="ARBA" id="ARBA00022747"/>
    </source>
</evidence>
<keyword evidence="2" id="KW-0489">Methyltransferase</keyword>
<dbReference type="InterPro" id="IPR029063">
    <property type="entry name" value="SAM-dependent_MTases_sf"/>
</dbReference>
<keyword evidence="12" id="KW-1185">Reference proteome</keyword>
<evidence type="ECO:0000256" key="7">
    <source>
        <dbReference type="ARBA" id="ARBA00049120"/>
    </source>
</evidence>
<dbReference type="InterPro" id="IPR017985">
    <property type="entry name" value="MeTrfase_CN4_CS"/>
</dbReference>
<keyword evidence="6" id="KW-0238">DNA-binding</keyword>
<feature type="compositionally biased region" description="Gly residues" evidence="9">
    <location>
        <begin position="251"/>
        <end position="260"/>
    </location>
</feature>
<evidence type="ECO:0000256" key="1">
    <source>
        <dbReference type="ARBA" id="ARBA00010203"/>
    </source>
</evidence>
<evidence type="ECO:0000256" key="2">
    <source>
        <dbReference type="ARBA" id="ARBA00022603"/>
    </source>
</evidence>
<dbReference type="PROSITE" id="PS00093">
    <property type="entry name" value="N4_MTASE"/>
    <property type="match status" value="1"/>
</dbReference>
<evidence type="ECO:0000256" key="6">
    <source>
        <dbReference type="ARBA" id="ARBA00023125"/>
    </source>
</evidence>
<feature type="compositionally biased region" description="Basic residues" evidence="9">
    <location>
        <begin position="263"/>
        <end position="272"/>
    </location>
</feature>
<evidence type="ECO:0000256" key="4">
    <source>
        <dbReference type="ARBA" id="ARBA00022691"/>
    </source>
</evidence>
<comment type="caution">
    <text evidence="11">The sequence shown here is derived from an EMBL/GenBank/DDBJ whole genome shotgun (WGS) entry which is preliminary data.</text>
</comment>
<dbReference type="Gene3D" id="3.40.50.150">
    <property type="entry name" value="Vaccinia Virus protein VP39"/>
    <property type="match status" value="1"/>
</dbReference>
<proteinExistence type="inferred from homology"/>
<dbReference type="SUPFAM" id="SSF53335">
    <property type="entry name" value="S-adenosyl-L-methionine-dependent methyltransferases"/>
    <property type="match status" value="1"/>
</dbReference>
<keyword evidence="4" id="KW-0949">S-adenosyl-L-methionine</keyword>
<dbReference type="InterPro" id="IPR001091">
    <property type="entry name" value="RM_Methyltransferase"/>
</dbReference>
<evidence type="ECO:0000259" key="10">
    <source>
        <dbReference type="Pfam" id="PF01555"/>
    </source>
</evidence>
<dbReference type="EC" id="2.1.1.-" evidence="8"/>
<organism evidence="11 12">
    <name type="scientific">Dactylosporangium vinaceum</name>
    <dbReference type="NCBI Taxonomy" id="53362"/>
    <lineage>
        <taxon>Bacteria</taxon>
        <taxon>Bacillati</taxon>
        <taxon>Actinomycetota</taxon>
        <taxon>Actinomycetes</taxon>
        <taxon>Micromonosporales</taxon>
        <taxon>Micromonosporaceae</taxon>
        <taxon>Dactylosporangium</taxon>
    </lineage>
</organism>
<feature type="region of interest" description="Disordered" evidence="9">
    <location>
        <begin position="247"/>
        <end position="291"/>
    </location>
</feature>
<protein>
    <recommendedName>
        <fullName evidence="8">Methyltransferase</fullName>
        <ecNumber evidence="8">2.1.1.-</ecNumber>
    </recommendedName>
</protein>
<evidence type="ECO:0000256" key="8">
    <source>
        <dbReference type="RuleBase" id="RU362026"/>
    </source>
</evidence>
<dbReference type="PRINTS" id="PR00508">
    <property type="entry name" value="S21N4MTFRASE"/>
</dbReference>
<gene>
    <name evidence="11" type="ORF">ACFFTR_08340</name>
</gene>
<evidence type="ECO:0000313" key="12">
    <source>
        <dbReference type="Proteomes" id="UP001589608"/>
    </source>
</evidence>
<comment type="similarity">
    <text evidence="1">Belongs to the N(4)/N(6)-methyltransferase family. N(4) subfamily.</text>
</comment>
<name>A0ABV5M2K1_9ACTN</name>
<dbReference type="RefSeq" id="WP_223099566.1">
    <property type="nucleotide sequence ID" value="NZ_CP061913.1"/>
</dbReference>
<feature type="domain" description="DNA methylase N-4/N-6" evidence="10">
    <location>
        <begin position="46"/>
        <end position="382"/>
    </location>
</feature>
<dbReference type="Pfam" id="PF01555">
    <property type="entry name" value="N6_N4_Mtase"/>
    <property type="match status" value="1"/>
</dbReference>
<evidence type="ECO:0000256" key="3">
    <source>
        <dbReference type="ARBA" id="ARBA00022679"/>
    </source>
</evidence>